<evidence type="ECO:0000256" key="2">
    <source>
        <dbReference type="ARBA" id="ARBA00022485"/>
    </source>
</evidence>
<dbReference type="AlphaFoldDB" id="A0A9D1A057"/>
<evidence type="ECO:0000256" key="3">
    <source>
        <dbReference type="ARBA" id="ARBA00022723"/>
    </source>
</evidence>
<sequence>MGFANIVPIVAAGLLGAHTAWQATRPSNHILRPPGAYDEKDFLSRCIKCGRCIEACPYAVLHVADWTTGLAAGTPTLSARDHACRLCEDLPCIAACPTEALHPLASREDVRMGTAVIDEDLCIAFKGMRCEVCYRSCPLIDRAISIDYRPLEGDAIHSVFAPTVQEDTCTGCGLCVERCVVSEPDVAVRIERKPPGANSS</sequence>
<feature type="domain" description="4Fe-4S ferredoxin-type" evidence="7">
    <location>
        <begin position="160"/>
        <end position="189"/>
    </location>
</feature>
<evidence type="ECO:0000313" key="8">
    <source>
        <dbReference type="EMBL" id="HIR01770.1"/>
    </source>
</evidence>
<keyword evidence="2" id="KW-0004">4Fe-4S</keyword>
<keyword evidence="6" id="KW-0411">Iron-sulfur</keyword>
<dbReference type="GO" id="GO:0051539">
    <property type="term" value="F:4 iron, 4 sulfur cluster binding"/>
    <property type="evidence" value="ECO:0007669"/>
    <property type="project" value="UniProtKB-KW"/>
</dbReference>
<feature type="domain" description="4Fe-4S ferredoxin-type" evidence="7">
    <location>
        <begin position="36"/>
        <end position="66"/>
    </location>
</feature>
<dbReference type="Gene3D" id="3.30.70.20">
    <property type="match status" value="2"/>
</dbReference>
<evidence type="ECO:0000313" key="9">
    <source>
        <dbReference type="Proteomes" id="UP000824261"/>
    </source>
</evidence>
<dbReference type="InterPro" id="IPR017900">
    <property type="entry name" value="4Fe4S_Fe_S_CS"/>
</dbReference>
<feature type="domain" description="4Fe-4S ferredoxin-type" evidence="7">
    <location>
        <begin position="73"/>
        <end position="106"/>
    </location>
</feature>
<accession>A0A9D1A057</accession>
<evidence type="ECO:0000256" key="6">
    <source>
        <dbReference type="ARBA" id="ARBA00023014"/>
    </source>
</evidence>
<evidence type="ECO:0000259" key="7">
    <source>
        <dbReference type="PROSITE" id="PS51379"/>
    </source>
</evidence>
<feature type="domain" description="4Fe-4S ferredoxin-type" evidence="7">
    <location>
        <begin position="113"/>
        <end position="149"/>
    </location>
</feature>
<dbReference type="Pfam" id="PF12838">
    <property type="entry name" value="Fer4_7"/>
    <property type="match status" value="2"/>
</dbReference>
<keyword evidence="4" id="KW-0249">Electron transport</keyword>
<dbReference type="PANTHER" id="PTHR42859">
    <property type="entry name" value="OXIDOREDUCTASE"/>
    <property type="match status" value="1"/>
</dbReference>
<evidence type="ECO:0000256" key="1">
    <source>
        <dbReference type="ARBA" id="ARBA00022448"/>
    </source>
</evidence>
<protein>
    <submittedName>
        <fullName evidence="8">4Fe-4S dicluster domain-containing protein</fullName>
    </submittedName>
</protein>
<name>A0A9D1A057_9ACTN</name>
<dbReference type="PANTHER" id="PTHR42859:SF10">
    <property type="entry name" value="DIMETHYLSULFOXIDE REDUCTASE CHAIN B"/>
    <property type="match status" value="1"/>
</dbReference>
<organism evidence="8 9">
    <name type="scientific">Candidatus Aveggerthella stercoripullorum</name>
    <dbReference type="NCBI Taxonomy" id="2840688"/>
    <lineage>
        <taxon>Bacteria</taxon>
        <taxon>Bacillati</taxon>
        <taxon>Actinomycetota</taxon>
        <taxon>Coriobacteriia</taxon>
        <taxon>Eggerthellales</taxon>
        <taxon>Eggerthellaceae</taxon>
        <taxon>Eggerthellaceae incertae sedis</taxon>
        <taxon>Candidatus Aveggerthella</taxon>
    </lineage>
</organism>
<keyword evidence="5" id="KW-0408">Iron</keyword>
<dbReference type="InterPro" id="IPR017896">
    <property type="entry name" value="4Fe4S_Fe-S-bd"/>
</dbReference>
<proteinExistence type="predicted"/>
<dbReference type="PROSITE" id="PS00198">
    <property type="entry name" value="4FE4S_FER_1"/>
    <property type="match status" value="1"/>
</dbReference>
<evidence type="ECO:0000256" key="4">
    <source>
        <dbReference type="ARBA" id="ARBA00022982"/>
    </source>
</evidence>
<dbReference type="CDD" id="cd16373">
    <property type="entry name" value="DMSOR_beta_like"/>
    <property type="match status" value="1"/>
</dbReference>
<dbReference type="Proteomes" id="UP000824261">
    <property type="component" value="Unassembled WGS sequence"/>
</dbReference>
<comment type="caution">
    <text evidence="8">The sequence shown here is derived from an EMBL/GenBank/DDBJ whole genome shotgun (WGS) entry which is preliminary data.</text>
</comment>
<keyword evidence="1" id="KW-0813">Transport</keyword>
<dbReference type="PROSITE" id="PS51379">
    <property type="entry name" value="4FE4S_FER_2"/>
    <property type="match status" value="4"/>
</dbReference>
<keyword evidence="3" id="KW-0479">Metal-binding</keyword>
<dbReference type="GO" id="GO:0046872">
    <property type="term" value="F:metal ion binding"/>
    <property type="evidence" value="ECO:0007669"/>
    <property type="project" value="UniProtKB-KW"/>
</dbReference>
<dbReference type="InterPro" id="IPR050294">
    <property type="entry name" value="RnfB_subfamily"/>
</dbReference>
<dbReference type="SUPFAM" id="SSF54862">
    <property type="entry name" value="4Fe-4S ferredoxins"/>
    <property type="match status" value="1"/>
</dbReference>
<reference evidence="8" key="1">
    <citation type="submission" date="2020-10" db="EMBL/GenBank/DDBJ databases">
        <authorList>
            <person name="Gilroy R."/>
        </authorList>
    </citation>
    <scope>NUCLEOTIDE SEQUENCE</scope>
    <source>
        <strain evidence="8">ChiGjej1B1-2707</strain>
    </source>
</reference>
<reference evidence="8" key="2">
    <citation type="journal article" date="2021" name="PeerJ">
        <title>Extensive microbial diversity within the chicken gut microbiome revealed by metagenomics and culture.</title>
        <authorList>
            <person name="Gilroy R."/>
            <person name="Ravi A."/>
            <person name="Getino M."/>
            <person name="Pursley I."/>
            <person name="Horton D.L."/>
            <person name="Alikhan N.F."/>
            <person name="Baker D."/>
            <person name="Gharbi K."/>
            <person name="Hall N."/>
            <person name="Watson M."/>
            <person name="Adriaenssens E.M."/>
            <person name="Foster-Nyarko E."/>
            <person name="Jarju S."/>
            <person name="Secka A."/>
            <person name="Antonio M."/>
            <person name="Oren A."/>
            <person name="Chaudhuri R.R."/>
            <person name="La Ragione R."/>
            <person name="Hildebrand F."/>
            <person name="Pallen M.J."/>
        </authorList>
    </citation>
    <scope>NUCLEOTIDE SEQUENCE</scope>
    <source>
        <strain evidence="8">ChiGjej1B1-2707</strain>
    </source>
</reference>
<evidence type="ECO:0000256" key="5">
    <source>
        <dbReference type="ARBA" id="ARBA00023004"/>
    </source>
</evidence>
<gene>
    <name evidence="8" type="ORF">IAA69_05855</name>
</gene>
<dbReference type="EMBL" id="DVGB01000071">
    <property type="protein sequence ID" value="HIR01770.1"/>
    <property type="molecule type" value="Genomic_DNA"/>
</dbReference>